<evidence type="ECO:0000313" key="3">
    <source>
        <dbReference type="Proteomes" id="UP000014174"/>
    </source>
</evidence>
<organism evidence="2 3">
    <name type="scientific">Arcticibacter svalbardensis MN12-7</name>
    <dbReference type="NCBI Taxonomy" id="1150600"/>
    <lineage>
        <taxon>Bacteria</taxon>
        <taxon>Pseudomonadati</taxon>
        <taxon>Bacteroidota</taxon>
        <taxon>Sphingobacteriia</taxon>
        <taxon>Sphingobacteriales</taxon>
        <taxon>Sphingobacteriaceae</taxon>
        <taxon>Arcticibacter</taxon>
    </lineage>
</organism>
<sequence length="375" mass="43203">MKKLLLLILCLHSAQFISAQINNDSLEYRIRPDSLRTGELYLSIHNFNFLRNYEFFSKFQDGYTLYGTQLEPQLVYYADPKLVLTAGIHMRKDFGGKGIYKTYPLFSIKYQNKGLAFINGVLEGNVQHRYIEPIFDMERKITQPVEYGTQLQITKPSFFMDVFINWNNMIYKYSGEQEQLFAGGTADLSLFKSARAKLTIPLQVLAFHQGGQIDTIEAPLKTIINGATGLKFNYKLGKVFQSVFTENYLVKYIDNSSTHLQAYNNGKGLFLNAGVESKFGDLIFSYWHGNSYISSAGMPLYQSVSYNVGNEGYTEKIRELLLVRYVYKKKLVPNLYLDFRVEPAFDLGNNASKSFDFHHSLFLVYKQEFRLFGNK</sequence>
<reference evidence="2 3" key="1">
    <citation type="journal article" date="2013" name="Genome Announc.">
        <title>Draft Genome Sequence of Arcticibacter svalbardensis Strain MN12-7T, a Member of the Family Sphingobacteriaceae Isolated from an Arctic Soil Sample.</title>
        <authorList>
            <person name="Shivaji S."/>
            <person name="Ara S."/>
            <person name="Prasad S."/>
            <person name="Manasa B.P."/>
            <person name="Begum Z."/>
            <person name="Singh A."/>
            <person name="Kumar Pinnaka A."/>
        </authorList>
    </citation>
    <scope>NUCLEOTIDE SEQUENCE [LARGE SCALE GENOMIC DNA]</scope>
    <source>
        <strain evidence="2 3">MN12-7</strain>
    </source>
</reference>
<dbReference type="OrthoDB" id="1111796at2"/>
<dbReference type="eggNOG" id="ENOG502ZBK8">
    <property type="taxonomic scope" value="Bacteria"/>
</dbReference>
<feature type="chain" id="PRO_5004471984" evidence="1">
    <location>
        <begin position="20"/>
        <end position="375"/>
    </location>
</feature>
<protein>
    <submittedName>
        <fullName evidence="2">Uncharacterized protein</fullName>
    </submittedName>
</protein>
<name>R9GLC2_9SPHI</name>
<dbReference type="RefSeq" id="WP_016197533.1">
    <property type="nucleotide sequence ID" value="NZ_AQPN01000149.1"/>
</dbReference>
<gene>
    <name evidence="2" type="ORF">ADIARSV_4318</name>
</gene>
<proteinExistence type="predicted"/>
<evidence type="ECO:0000313" key="2">
    <source>
        <dbReference type="EMBL" id="EOR92513.1"/>
    </source>
</evidence>
<dbReference type="EMBL" id="AQPN01000149">
    <property type="protein sequence ID" value="EOR92513.1"/>
    <property type="molecule type" value="Genomic_DNA"/>
</dbReference>
<keyword evidence="1" id="KW-0732">Signal</keyword>
<evidence type="ECO:0000256" key="1">
    <source>
        <dbReference type="SAM" id="SignalP"/>
    </source>
</evidence>
<comment type="caution">
    <text evidence="2">The sequence shown here is derived from an EMBL/GenBank/DDBJ whole genome shotgun (WGS) entry which is preliminary data.</text>
</comment>
<dbReference type="AlphaFoldDB" id="R9GLC2"/>
<keyword evidence="3" id="KW-1185">Reference proteome</keyword>
<dbReference type="Proteomes" id="UP000014174">
    <property type="component" value="Unassembled WGS sequence"/>
</dbReference>
<feature type="signal peptide" evidence="1">
    <location>
        <begin position="1"/>
        <end position="19"/>
    </location>
</feature>
<dbReference type="STRING" id="1150600.ADIARSV_4318"/>
<accession>R9GLC2</accession>